<feature type="compositionally biased region" description="Polar residues" evidence="1">
    <location>
        <begin position="102"/>
        <end position="111"/>
    </location>
</feature>
<evidence type="ECO:0000256" key="1">
    <source>
        <dbReference type="SAM" id="MobiDB-lite"/>
    </source>
</evidence>
<feature type="non-terminal residue" evidence="2">
    <location>
        <position position="1"/>
    </location>
</feature>
<name>A0A409YNL2_9AGAR</name>
<feature type="compositionally biased region" description="Low complexity" evidence="1">
    <location>
        <begin position="112"/>
        <end position="128"/>
    </location>
</feature>
<sequence>HDFSSLDLHPRRLVPIFTHTSVQAIPCSPFLVFMAKRKAVSDDGSTPALLPPAEIRPGDSSPLTSDDDASPTIPLDADDSMFRAPPQDRIQGSVPPLVTRAASANSQAGTGVSSATARVTRSRASARSPETDQPNSENIQPPADSNGSLSEPSPQFPLPVHGASDDDGNGTSKRKRDPSPLPSPHVDDAATKENVDLEKRRSSA</sequence>
<evidence type="ECO:0000313" key="3">
    <source>
        <dbReference type="Proteomes" id="UP000284706"/>
    </source>
</evidence>
<gene>
    <name evidence="2" type="ORF">CVT26_014761</name>
</gene>
<evidence type="ECO:0000313" key="2">
    <source>
        <dbReference type="EMBL" id="PPR04602.1"/>
    </source>
</evidence>
<comment type="caution">
    <text evidence="2">The sequence shown here is derived from an EMBL/GenBank/DDBJ whole genome shotgun (WGS) entry which is preliminary data.</text>
</comment>
<dbReference type="InParanoid" id="A0A409YNL2"/>
<organism evidence="2 3">
    <name type="scientific">Gymnopilus dilepis</name>
    <dbReference type="NCBI Taxonomy" id="231916"/>
    <lineage>
        <taxon>Eukaryota</taxon>
        <taxon>Fungi</taxon>
        <taxon>Dikarya</taxon>
        <taxon>Basidiomycota</taxon>
        <taxon>Agaricomycotina</taxon>
        <taxon>Agaricomycetes</taxon>
        <taxon>Agaricomycetidae</taxon>
        <taxon>Agaricales</taxon>
        <taxon>Agaricineae</taxon>
        <taxon>Hymenogastraceae</taxon>
        <taxon>Gymnopilus</taxon>
    </lineage>
</organism>
<feature type="compositionally biased region" description="Polar residues" evidence="1">
    <location>
        <begin position="131"/>
        <end position="153"/>
    </location>
</feature>
<dbReference type="AlphaFoldDB" id="A0A409YNL2"/>
<keyword evidence="3" id="KW-1185">Reference proteome</keyword>
<dbReference type="EMBL" id="NHYE01000595">
    <property type="protein sequence ID" value="PPR04602.1"/>
    <property type="molecule type" value="Genomic_DNA"/>
</dbReference>
<feature type="compositionally biased region" description="Basic and acidic residues" evidence="1">
    <location>
        <begin position="185"/>
        <end position="204"/>
    </location>
</feature>
<protein>
    <submittedName>
        <fullName evidence="2">Uncharacterized protein</fullName>
    </submittedName>
</protein>
<proteinExistence type="predicted"/>
<feature type="region of interest" description="Disordered" evidence="1">
    <location>
        <begin position="41"/>
        <end position="204"/>
    </location>
</feature>
<dbReference type="Proteomes" id="UP000284706">
    <property type="component" value="Unassembled WGS sequence"/>
</dbReference>
<reference evidence="2 3" key="1">
    <citation type="journal article" date="2018" name="Evol. Lett.">
        <title>Horizontal gene cluster transfer increased hallucinogenic mushroom diversity.</title>
        <authorList>
            <person name="Reynolds H.T."/>
            <person name="Vijayakumar V."/>
            <person name="Gluck-Thaler E."/>
            <person name="Korotkin H.B."/>
            <person name="Matheny P.B."/>
            <person name="Slot J.C."/>
        </authorList>
    </citation>
    <scope>NUCLEOTIDE SEQUENCE [LARGE SCALE GENOMIC DNA]</scope>
    <source>
        <strain evidence="2 3">SRW20</strain>
    </source>
</reference>
<accession>A0A409YNL2</accession>